<dbReference type="PANTHER" id="PTHR10622">
    <property type="entry name" value="HET DOMAIN-CONTAINING PROTEIN"/>
    <property type="match status" value="1"/>
</dbReference>
<accession>A0ABR1IX90</accession>
<evidence type="ECO:0000259" key="1">
    <source>
        <dbReference type="Pfam" id="PF06985"/>
    </source>
</evidence>
<keyword evidence="3" id="KW-1185">Reference proteome</keyword>
<dbReference type="EMBL" id="JBANRG010000054">
    <property type="protein sequence ID" value="KAK7443543.1"/>
    <property type="molecule type" value="Genomic_DNA"/>
</dbReference>
<evidence type="ECO:0000313" key="2">
    <source>
        <dbReference type="EMBL" id="KAK7443543.1"/>
    </source>
</evidence>
<comment type="caution">
    <text evidence="2">The sequence shown here is derived from an EMBL/GenBank/DDBJ whole genome shotgun (WGS) entry which is preliminary data.</text>
</comment>
<sequence>MLRPKSNNSSISVVSHNFPSDTLKRLRSHFSRSTHADTIFPFSALSDKEWNLFLNSNAVPLYPSHRLVREKKGIITARKNPTSPGMMAAMDICPRRLIDTYSLKLVEFGNAEIIPSYAILSHRWVQGEEVLYAEFLQSQDGGGKFSKPKEGYRKIEAACRQAREDGIRFIWIDTCCVEQGNHVDVAANITSMYGYYQNAKVCYVYLADIEKHDMFNKEDRLGIHQRSEWLYRGWTLQELIAPRTVVFFNKHWERIGDKYKLREKLYEVTAVPSLVLSGKQPVQNVDVLTRMSWSFSRRTTKIQDGAYCLQGLLGVSIEPNYDESSLASFNRLGKALFDAHPELKDRLGINKDLFRDPNSDSFLHLLLNRFYNARDTINNSR</sequence>
<dbReference type="InterPro" id="IPR010730">
    <property type="entry name" value="HET"/>
</dbReference>
<evidence type="ECO:0000313" key="3">
    <source>
        <dbReference type="Proteomes" id="UP001498398"/>
    </source>
</evidence>
<proteinExistence type="predicted"/>
<gene>
    <name evidence="2" type="ORF">VKT23_015716</name>
</gene>
<dbReference type="Pfam" id="PF06985">
    <property type="entry name" value="HET"/>
    <property type="match status" value="1"/>
</dbReference>
<protein>
    <recommendedName>
        <fullName evidence="1">Heterokaryon incompatibility domain-containing protein</fullName>
    </recommendedName>
</protein>
<dbReference type="Proteomes" id="UP001498398">
    <property type="component" value="Unassembled WGS sequence"/>
</dbReference>
<name>A0ABR1IX90_9AGAR</name>
<feature type="domain" description="Heterokaryon incompatibility" evidence="1">
    <location>
        <begin position="117"/>
        <end position="213"/>
    </location>
</feature>
<organism evidence="2 3">
    <name type="scientific">Marasmiellus scandens</name>
    <dbReference type="NCBI Taxonomy" id="2682957"/>
    <lineage>
        <taxon>Eukaryota</taxon>
        <taxon>Fungi</taxon>
        <taxon>Dikarya</taxon>
        <taxon>Basidiomycota</taxon>
        <taxon>Agaricomycotina</taxon>
        <taxon>Agaricomycetes</taxon>
        <taxon>Agaricomycetidae</taxon>
        <taxon>Agaricales</taxon>
        <taxon>Marasmiineae</taxon>
        <taxon>Omphalotaceae</taxon>
        <taxon>Marasmiellus</taxon>
    </lineage>
</organism>
<reference evidence="2 3" key="1">
    <citation type="submission" date="2024-01" db="EMBL/GenBank/DDBJ databases">
        <title>A draft genome for the cacao thread blight pathogen Marasmiellus scandens.</title>
        <authorList>
            <person name="Baruah I.K."/>
            <person name="Leung J."/>
            <person name="Bukari Y."/>
            <person name="Amoako-Attah I."/>
            <person name="Meinhardt L.W."/>
            <person name="Bailey B.A."/>
            <person name="Cohen S.P."/>
        </authorList>
    </citation>
    <scope>NUCLEOTIDE SEQUENCE [LARGE SCALE GENOMIC DNA]</scope>
    <source>
        <strain evidence="2 3">GH-19</strain>
    </source>
</reference>
<dbReference type="PANTHER" id="PTHR10622:SF10">
    <property type="entry name" value="HET DOMAIN-CONTAINING PROTEIN"/>
    <property type="match status" value="1"/>
</dbReference>